<proteinExistence type="predicted"/>
<evidence type="ECO:0000313" key="3">
    <source>
        <dbReference type="Proteomes" id="UP000199766"/>
    </source>
</evidence>
<evidence type="ECO:0000313" key="2">
    <source>
        <dbReference type="EMBL" id="SER39491.1"/>
    </source>
</evidence>
<dbReference type="Proteomes" id="UP000199766">
    <property type="component" value="Unassembled WGS sequence"/>
</dbReference>
<evidence type="ECO:0000256" key="1">
    <source>
        <dbReference type="SAM" id="MobiDB-lite"/>
    </source>
</evidence>
<keyword evidence="3" id="KW-1185">Reference proteome</keyword>
<dbReference type="EMBL" id="FOGD01000007">
    <property type="protein sequence ID" value="SER39491.1"/>
    <property type="molecule type" value="Genomic_DNA"/>
</dbReference>
<name>A0A1H9NUC0_9BURK</name>
<gene>
    <name evidence="2" type="ORF">SAMN02982919_02341</name>
</gene>
<organism evidence="2 3">
    <name type="scientific">Giesbergeria anulus</name>
    <dbReference type="NCBI Taxonomy" id="180197"/>
    <lineage>
        <taxon>Bacteria</taxon>
        <taxon>Pseudomonadati</taxon>
        <taxon>Pseudomonadota</taxon>
        <taxon>Betaproteobacteria</taxon>
        <taxon>Burkholderiales</taxon>
        <taxon>Comamonadaceae</taxon>
        <taxon>Giesbergeria</taxon>
    </lineage>
</organism>
<protein>
    <submittedName>
        <fullName evidence="2">Uncharacterized protein</fullName>
    </submittedName>
</protein>
<reference evidence="2 3" key="1">
    <citation type="submission" date="2016-10" db="EMBL/GenBank/DDBJ databases">
        <authorList>
            <person name="de Groot N.N."/>
        </authorList>
    </citation>
    <scope>NUCLEOTIDE SEQUENCE [LARGE SCALE GENOMIC DNA]</scope>
    <source>
        <strain evidence="2 3">ATCC 35958</strain>
    </source>
</reference>
<dbReference type="AlphaFoldDB" id="A0A1H9NUC0"/>
<feature type="compositionally biased region" description="Low complexity" evidence="1">
    <location>
        <begin position="29"/>
        <end position="47"/>
    </location>
</feature>
<feature type="region of interest" description="Disordered" evidence="1">
    <location>
        <begin position="29"/>
        <end position="74"/>
    </location>
</feature>
<sequence>MLAQKCAECRPDAFQMQVPTVTPAATAPALADGKAAPSPAPAAAAAAGDTSPEGRAQRQRERARRQREVGSKELKREYVGTMTVEQHLTINDPNVASSALRFLALTDRTLYLLKTMGVRMMSEDQCETLRDTLAAKIQEYCEESKKALSAANALLGDNRQADFHWIIPVYCAPALNETFQAKDRHLFPLIEAINAWDSTIAVINELEFNGKASFKQVDEVRSKERRLFSDISYFCYQVVMGLMRKSAPQPATAAAPAAPAVA</sequence>
<accession>A0A1H9NUC0</accession>
<feature type="compositionally biased region" description="Basic and acidic residues" evidence="1">
    <location>
        <begin position="55"/>
        <end position="74"/>
    </location>
</feature>